<keyword evidence="5" id="KW-0547">Nucleotide-binding</keyword>
<dbReference type="InterPro" id="IPR027417">
    <property type="entry name" value="P-loop_NTPase"/>
</dbReference>
<keyword evidence="7" id="KW-1278">Translocase</keyword>
<protein>
    <recommendedName>
        <fullName evidence="3">Cell division ATP-binding protein FtsE</fullName>
    </recommendedName>
</protein>
<dbReference type="GO" id="GO:0022857">
    <property type="term" value="F:transmembrane transporter activity"/>
    <property type="evidence" value="ECO:0007669"/>
    <property type="project" value="TreeGrafter"/>
</dbReference>
<dbReference type="FunFam" id="3.40.50.300:FF:000056">
    <property type="entry name" value="Cell division ATP-binding protein FtsE"/>
    <property type="match status" value="1"/>
</dbReference>
<dbReference type="SMART" id="SM00382">
    <property type="entry name" value="AAA"/>
    <property type="match status" value="1"/>
</dbReference>
<dbReference type="PROSITE" id="PS00211">
    <property type="entry name" value="ABC_TRANSPORTER_1"/>
    <property type="match status" value="1"/>
</dbReference>
<dbReference type="InterPro" id="IPR003439">
    <property type="entry name" value="ABC_transporter-like_ATP-bd"/>
</dbReference>
<feature type="domain" description="ABC transporter" evidence="9">
    <location>
        <begin position="5"/>
        <end position="219"/>
    </location>
</feature>
<sequence length="220" mass="24168">MAAMISLNNVSKFYPGGYEALKSITLSISQGELIFFSGHSGAGKSTLLKLMTAIERPTSGSIVVGQQNIDSLRRSAIPYLRRNIGMIFQEQKILYDRNVFANVMLPLQVTAFDTRASASRVRAALDKVGLLNKEKADPVTLSGGEKQRLCIARAVVHRPTILIADEPTANLDSGYARDIMAVFESFNQVGVTVLISTHDRILLDMTQHRVLELRHGKLVA</sequence>
<keyword evidence="8" id="KW-0813">Transport</keyword>
<evidence type="ECO:0000256" key="2">
    <source>
        <dbReference type="ARBA" id="ARBA00005417"/>
    </source>
</evidence>
<evidence type="ECO:0000259" key="9">
    <source>
        <dbReference type="PROSITE" id="PS50893"/>
    </source>
</evidence>
<reference evidence="10 11" key="1">
    <citation type="submission" date="2016-10" db="EMBL/GenBank/DDBJ databases">
        <authorList>
            <person name="de Groot N.N."/>
        </authorList>
    </citation>
    <scope>NUCLEOTIDE SEQUENCE [LARGE SCALE GENOMIC DNA]</scope>
    <source>
        <strain evidence="10 11">Nm24</strain>
    </source>
</reference>
<gene>
    <name evidence="10" type="ORF">SAMN05216339_10142</name>
</gene>
<evidence type="ECO:0000256" key="6">
    <source>
        <dbReference type="ARBA" id="ARBA00022840"/>
    </source>
</evidence>
<organism evidence="10 11">
    <name type="scientific">Nitrosomonas eutropha</name>
    <dbReference type="NCBI Taxonomy" id="916"/>
    <lineage>
        <taxon>Bacteria</taxon>
        <taxon>Pseudomonadati</taxon>
        <taxon>Pseudomonadota</taxon>
        <taxon>Betaproteobacteria</taxon>
        <taxon>Nitrosomonadales</taxon>
        <taxon>Nitrosomonadaceae</taxon>
        <taxon>Nitrosomonas</taxon>
    </lineage>
</organism>
<dbReference type="PROSITE" id="PS50893">
    <property type="entry name" value="ABC_TRANSPORTER_2"/>
    <property type="match status" value="1"/>
</dbReference>
<name>A0A1I7EU88_9PROT</name>
<evidence type="ECO:0000256" key="8">
    <source>
        <dbReference type="ARBA" id="ARBA00022970"/>
    </source>
</evidence>
<proteinExistence type="inferred from homology"/>
<dbReference type="InterPro" id="IPR003593">
    <property type="entry name" value="AAA+_ATPase"/>
</dbReference>
<evidence type="ECO:0000256" key="4">
    <source>
        <dbReference type="ARBA" id="ARBA00022475"/>
    </source>
</evidence>
<keyword evidence="8" id="KW-0029">Amino-acid transport</keyword>
<dbReference type="GO" id="GO:0051301">
    <property type="term" value="P:cell division"/>
    <property type="evidence" value="ECO:0007669"/>
    <property type="project" value="UniProtKB-KW"/>
</dbReference>
<dbReference type="GO" id="GO:0016887">
    <property type="term" value="F:ATP hydrolysis activity"/>
    <property type="evidence" value="ECO:0007669"/>
    <property type="project" value="InterPro"/>
</dbReference>
<dbReference type="AlphaFoldDB" id="A0A1I7EU88"/>
<dbReference type="GO" id="GO:0005524">
    <property type="term" value="F:ATP binding"/>
    <property type="evidence" value="ECO:0007669"/>
    <property type="project" value="UniProtKB-KW"/>
</dbReference>
<dbReference type="InterPro" id="IPR017871">
    <property type="entry name" value="ABC_transporter-like_CS"/>
</dbReference>
<evidence type="ECO:0000256" key="7">
    <source>
        <dbReference type="ARBA" id="ARBA00022967"/>
    </source>
</evidence>
<evidence type="ECO:0000313" key="11">
    <source>
        <dbReference type="Proteomes" id="UP000183926"/>
    </source>
</evidence>
<comment type="function">
    <text evidence="1">Part of the ABC transporter FtsEX involved in cellular division. Important for assembly or stability of the septal ring.</text>
</comment>
<evidence type="ECO:0000313" key="10">
    <source>
        <dbReference type="EMBL" id="SFU27507.1"/>
    </source>
</evidence>
<evidence type="ECO:0000256" key="5">
    <source>
        <dbReference type="ARBA" id="ARBA00022741"/>
    </source>
</evidence>
<evidence type="ECO:0000256" key="1">
    <source>
        <dbReference type="ARBA" id="ARBA00002579"/>
    </source>
</evidence>
<dbReference type="Pfam" id="PF00005">
    <property type="entry name" value="ABC_tran"/>
    <property type="match status" value="1"/>
</dbReference>
<dbReference type="Gene3D" id="3.40.50.300">
    <property type="entry name" value="P-loop containing nucleotide triphosphate hydrolases"/>
    <property type="match status" value="1"/>
</dbReference>
<dbReference type="SUPFAM" id="SSF52540">
    <property type="entry name" value="P-loop containing nucleoside triphosphate hydrolases"/>
    <property type="match status" value="1"/>
</dbReference>
<accession>A0A1I7EU88</accession>
<dbReference type="EMBL" id="FPBL01000001">
    <property type="protein sequence ID" value="SFU27507.1"/>
    <property type="molecule type" value="Genomic_DNA"/>
</dbReference>
<keyword evidence="4" id="KW-0472">Membrane</keyword>
<dbReference type="InterPro" id="IPR015854">
    <property type="entry name" value="ABC_transpr_LolD-like"/>
</dbReference>
<dbReference type="GO" id="GO:0006865">
    <property type="term" value="P:amino acid transport"/>
    <property type="evidence" value="ECO:0007669"/>
    <property type="project" value="UniProtKB-KW"/>
</dbReference>
<dbReference type="GO" id="GO:0005886">
    <property type="term" value="C:plasma membrane"/>
    <property type="evidence" value="ECO:0007669"/>
    <property type="project" value="UniProtKB-ARBA"/>
</dbReference>
<keyword evidence="10" id="KW-0131">Cell cycle</keyword>
<dbReference type="PANTHER" id="PTHR24220">
    <property type="entry name" value="IMPORT ATP-BINDING PROTEIN"/>
    <property type="match status" value="1"/>
</dbReference>
<evidence type="ECO:0000256" key="3">
    <source>
        <dbReference type="ARBA" id="ARBA00020019"/>
    </source>
</evidence>
<keyword evidence="4" id="KW-1003">Cell membrane</keyword>
<dbReference type="Proteomes" id="UP000183926">
    <property type="component" value="Unassembled WGS sequence"/>
</dbReference>
<keyword evidence="10" id="KW-0132">Cell division</keyword>
<keyword evidence="6 10" id="KW-0067">ATP-binding</keyword>
<comment type="similarity">
    <text evidence="2">Belongs to the ABC transporter superfamily.</text>
</comment>
<dbReference type="PANTHER" id="PTHR24220:SF470">
    <property type="entry name" value="CELL DIVISION ATP-BINDING PROTEIN FTSE"/>
    <property type="match status" value="1"/>
</dbReference>